<name>A0A9Q4Q000_9EURY</name>
<dbReference type="EMBL" id="JAMQOT010000002">
    <property type="protein sequence ID" value="MDF9745109.1"/>
    <property type="molecule type" value="Genomic_DNA"/>
</dbReference>
<gene>
    <name evidence="2" type="ORF">NDI89_05870</name>
</gene>
<keyword evidence="1" id="KW-1133">Transmembrane helix</keyword>
<proteinExistence type="predicted"/>
<evidence type="ECO:0000256" key="1">
    <source>
        <dbReference type="SAM" id="Phobius"/>
    </source>
</evidence>
<keyword evidence="1" id="KW-0472">Membrane</keyword>
<sequence>MDSLAMRDHCRPIAGDYPDGIYRVVGTGDDTVTLLRVGDADGRRVNTGEIVTVRDREFEAFEPAENPDGNRPLGATLTASLEMLYWQLRAFGQQLAARPLPAAVAGALLLIGFAGEGVVPLPEVALTLSLVTGGVGLALVGSGRL</sequence>
<comment type="caution">
    <text evidence="2">The sequence shown here is derived from an EMBL/GenBank/DDBJ whole genome shotgun (WGS) entry which is preliminary data.</text>
</comment>
<accession>A0A9Q4Q000</accession>
<evidence type="ECO:0000313" key="3">
    <source>
        <dbReference type="Proteomes" id="UP001154061"/>
    </source>
</evidence>
<evidence type="ECO:0000313" key="2">
    <source>
        <dbReference type="EMBL" id="MDF9745109.1"/>
    </source>
</evidence>
<protein>
    <submittedName>
        <fullName evidence="2">Uncharacterized protein</fullName>
    </submittedName>
</protein>
<dbReference type="Proteomes" id="UP001154061">
    <property type="component" value="Unassembled WGS sequence"/>
</dbReference>
<keyword evidence="1" id="KW-0812">Transmembrane</keyword>
<organism evidence="2 3">
    <name type="scientific">Natrinema salsiterrestre</name>
    <dbReference type="NCBI Taxonomy" id="2950540"/>
    <lineage>
        <taxon>Archaea</taxon>
        <taxon>Methanobacteriati</taxon>
        <taxon>Methanobacteriota</taxon>
        <taxon>Stenosarchaea group</taxon>
        <taxon>Halobacteria</taxon>
        <taxon>Halobacteriales</taxon>
        <taxon>Natrialbaceae</taxon>
        <taxon>Natrinema</taxon>
    </lineage>
</organism>
<reference evidence="2" key="1">
    <citation type="submission" date="2022-06" db="EMBL/GenBank/DDBJ databases">
        <title>Natrinema sp. a new haloarchaeum isolate from saline soil.</title>
        <authorList>
            <person name="Strakova D."/>
            <person name="Galisteo C."/>
            <person name="Sanchez-Porro C."/>
            <person name="Ventosa A."/>
        </authorList>
    </citation>
    <scope>NUCLEOTIDE SEQUENCE</scope>
    <source>
        <strain evidence="2">S1CR25-10</strain>
    </source>
</reference>
<feature type="transmembrane region" description="Helical" evidence="1">
    <location>
        <begin position="95"/>
        <end position="115"/>
    </location>
</feature>
<dbReference type="RefSeq" id="WP_277520587.1">
    <property type="nucleotide sequence ID" value="NZ_JAMQOT010000002.1"/>
</dbReference>
<keyword evidence="3" id="KW-1185">Reference proteome</keyword>
<dbReference type="AlphaFoldDB" id="A0A9Q4Q000"/>
<feature type="transmembrane region" description="Helical" evidence="1">
    <location>
        <begin position="121"/>
        <end position="140"/>
    </location>
</feature>